<evidence type="ECO:0000256" key="7">
    <source>
        <dbReference type="ARBA" id="ARBA00022691"/>
    </source>
</evidence>
<dbReference type="FunCoup" id="A0A1S0TSY8">
    <property type="interactions" value="1408"/>
</dbReference>
<sequence>MWCCCFNMGCVVLRDSIMRLNLSNTLALFRNDIVLQHSLFSALFSVIVVSMAYMFRMERWKLEYVAFLLSIPTSVLVCGWRARWNALQASLLGGIFTLSLLCAYSTSNLYLSIFAWYFACMAIFHYGEFLMTALTNRSDLNFSSYLLDHSLAYWEAAMISWLEYAMEVRFLPLLKSVTVSYIGLVLIISGEVLRKLAMIHANGGFTHVIAIAKRPKHKLVTSGVYGFVRHPGYLGWLVWCLGTQIMLCNPICFILYLLIGWNFFNERIYWEERYLTSFFGAEYIQYRRNVPLGIPFIKGYES</sequence>
<dbReference type="RefSeq" id="XP_020301863.1">
    <property type="nucleotide sequence ID" value="XM_020447955.1"/>
</dbReference>
<evidence type="ECO:0000256" key="9">
    <source>
        <dbReference type="ARBA" id="ARBA00022989"/>
    </source>
</evidence>
<evidence type="ECO:0000256" key="6">
    <source>
        <dbReference type="ARBA" id="ARBA00022679"/>
    </source>
</evidence>
<feature type="transmembrane region" description="Helical" evidence="13">
    <location>
        <begin position="113"/>
        <end position="134"/>
    </location>
</feature>
<dbReference type="EMBL" id="JH712107">
    <property type="protein sequence ID" value="EFO18957.2"/>
    <property type="molecule type" value="Genomic_DNA"/>
</dbReference>
<dbReference type="PROSITE" id="PS51564">
    <property type="entry name" value="SAM_ICMT"/>
    <property type="match status" value="1"/>
</dbReference>
<dbReference type="GeneID" id="9946978"/>
<evidence type="ECO:0000256" key="11">
    <source>
        <dbReference type="ARBA" id="ARBA00023572"/>
    </source>
</evidence>
<evidence type="ECO:0000256" key="12">
    <source>
        <dbReference type="ARBA" id="ARBA00023656"/>
    </source>
</evidence>
<feature type="transmembrane region" description="Helical" evidence="13">
    <location>
        <begin position="62"/>
        <end position="82"/>
    </location>
</feature>
<dbReference type="PANTHER" id="PTHR12714">
    <property type="entry name" value="PROTEIN-S ISOPRENYLCYSTEINE O-METHYLTRANSFERASE"/>
    <property type="match status" value="1"/>
</dbReference>
<evidence type="ECO:0000256" key="2">
    <source>
        <dbReference type="ARBA" id="ARBA00004141"/>
    </source>
</evidence>
<dbReference type="GO" id="GO:0004671">
    <property type="term" value="F:protein C-terminal S-isoprenylcysteine carboxyl O-methyltransferase activity"/>
    <property type="evidence" value="ECO:0007669"/>
    <property type="project" value="UniProtKB-EC"/>
</dbReference>
<dbReference type="PANTHER" id="PTHR12714:SF9">
    <property type="entry name" value="PROTEIN-S-ISOPRENYLCYSTEINE O-METHYLTRANSFERASE"/>
    <property type="match status" value="1"/>
</dbReference>
<dbReference type="EC" id="2.1.1.100" evidence="4 13"/>
<reference evidence="14" key="1">
    <citation type="submission" date="2012-04" db="EMBL/GenBank/DDBJ databases">
        <title>The Genome Sequence of Loa loa.</title>
        <authorList>
            <consortium name="The Broad Institute Genome Sequencing Platform"/>
            <consortium name="Broad Institute Genome Sequencing Center for Infectious Disease"/>
            <person name="Nutman T.B."/>
            <person name="Fink D.L."/>
            <person name="Russ C."/>
            <person name="Young S."/>
            <person name="Zeng Q."/>
            <person name="Gargeya S."/>
            <person name="Alvarado L."/>
            <person name="Berlin A."/>
            <person name="Chapman S.B."/>
            <person name="Chen Z."/>
            <person name="Freedman E."/>
            <person name="Gellesch M."/>
            <person name="Goldberg J."/>
            <person name="Griggs A."/>
            <person name="Gujja S."/>
            <person name="Heilman E.R."/>
            <person name="Heiman D."/>
            <person name="Howarth C."/>
            <person name="Mehta T."/>
            <person name="Neiman D."/>
            <person name="Pearson M."/>
            <person name="Roberts A."/>
            <person name="Saif S."/>
            <person name="Shea T."/>
            <person name="Shenoy N."/>
            <person name="Sisk P."/>
            <person name="Stolte C."/>
            <person name="Sykes S."/>
            <person name="White J."/>
            <person name="Yandava C."/>
            <person name="Haas B."/>
            <person name="Henn M.R."/>
            <person name="Nusbaum C."/>
            <person name="Birren B."/>
        </authorList>
    </citation>
    <scope>NUCLEOTIDE SEQUENCE [LARGE SCALE GENOMIC DNA]</scope>
</reference>
<feature type="transmembrane region" description="Helical" evidence="13">
    <location>
        <begin position="33"/>
        <end position="55"/>
    </location>
</feature>
<dbReference type="InterPro" id="IPR007269">
    <property type="entry name" value="ICMT_MeTrfase"/>
</dbReference>
<comment type="similarity">
    <text evidence="3 13">Belongs to the class VI-like SAM-binding methyltransferase superfamily. Isoprenylcysteine carboxyl methyltransferase family.</text>
</comment>
<dbReference type="OrthoDB" id="422086at2759"/>
<gene>
    <name evidence="14" type="ORF">LOAG_09538</name>
</gene>
<comment type="subcellular location">
    <subcellularLocation>
        <location evidence="13">Endoplasmic reticulum membrane</location>
        <topology evidence="13">Multi-pass membrane protein</topology>
    </subcellularLocation>
    <subcellularLocation>
        <location evidence="2">Membrane</location>
        <topology evidence="2">Multi-pass membrane protein</topology>
    </subcellularLocation>
</comment>
<feature type="transmembrane region" description="Helical" evidence="13">
    <location>
        <begin position="88"/>
        <end position="106"/>
    </location>
</feature>
<evidence type="ECO:0000256" key="4">
    <source>
        <dbReference type="ARBA" id="ARBA00012151"/>
    </source>
</evidence>
<keyword evidence="6 14" id="KW-0808">Transferase</keyword>
<evidence type="ECO:0000256" key="5">
    <source>
        <dbReference type="ARBA" id="ARBA00022603"/>
    </source>
</evidence>
<evidence type="ECO:0000256" key="8">
    <source>
        <dbReference type="ARBA" id="ARBA00022692"/>
    </source>
</evidence>
<keyword evidence="8 13" id="KW-0812">Transmembrane</keyword>
<feature type="transmembrane region" description="Helical" evidence="13">
    <location>
        <begin position="170"/>
        <end position="189"/>
    </location>
</feature>
<evidence type="ECO:0000256" key="3">
    <source>
        <dbReference type="ARBA" id="ARBA00009140"/>
    </source>
</evidence>
<keyword evidence="9 13" id="KW-1133">Transmembrane helix</keyword>
<dbReference type="KEGG" id="loa:LOAG_09538"/>
<keyword evidence="7 13" id="KW-0949">S-adenosyl-L-methionine</keyword>
<dbReference type="CTD" id="9946978"/>
<dbReference type="Gene3D" id="1.20.120.1630">
    <property type="match status" value="1"/>
</dbReference>
<name>A0A1S0TSY8_LOALO</name>
<keyword evidence="13" id="KW-0256">Endoplasmic reticulum</keyword>
<keyword evidence="5 13" id="KW-0489">Methyltransferase</keyword>
<evidence type="ECO:0000313" key="14">
    <source>
        <dbReference type="EMBL" id="EFO18957.2"/>
    </source>
</evidence>
<feature type="transmembrane region" description="Helical" evidence="13">
    <location>
        <begin position="233"/>
        <end position="259"/>
    </location>
</feature>
<proteinExistence type="inferred from homology"/>
<dbReference type="GO" id="GO:0032259">
    <property type="term" value="P:methylation"/>
    <property type="evidence" value="ECO:0007669"/>
    <property type="project" value="UniProtKB-KW"/>
</dbReference>
<dbReference type="GO" id="GO:0005789">
    <property type="term" value="C:endoplasmic reticulum membrane"/>
    <property type="evidence" value="ECO:0007669"/>
    <property type="project" value="UniProtKB-SubCell"/>
</dbReference>
<dbReference type="Pfam" id="PF04140">
    <property type="entry name" value="ICMT"/>
    <property type="match status" value="1"/>
</dbReference>
<dbReference type="InterPro" id="IPR025770">
    <property type="entry name" value="PPMT_MeTrfase"/>
</dbReference>
<dbReference type="InParanoid" id="A0A1S0TSY8"/>
<dbReference type="OMA" id="GMVPQVW"/>
<protein>
    <recommendedName>
        <fullName evidence="12 13">Protein-S-isoprenylcysteine O-methyltransferase</fullName>
        <ecNumber evidence="4 13">2.1.1.100</ecNumber>
    </recommendedName>
</protein>
<evidence type="ECO:0000256" key="10">
    <source>
        <dbReference type="ARBA" id="ARBA00023136"/>
    </source>
</evidence>
<accession>A0A1S0TSY8</accession>
<comment type="catalytic activity">
    <reaction evidence="1 13">
        <text>[protein]-C-terminal S-[(2E,6E)-farnesyl]-L-cysteine + S-adenosyl-L-methionine = [protein]-C-terminal S-[(2E,6E)-farnesyl]-L-cysteine methyl ester + S-adenosyl-L-homocysteine</text>
        <dbReference type="Rhea" id="RHEA:21672"/>
        <dbReference type="Rhea" id="RHEA-COMP:12125"/>
        <dbReference type="Rhea" id="RHEA-COMP:12126"/>
        <dbReference type="ChEBI" id="CHEBI:57856"/>
        <dbReference type="ChEBI" id="CHEBI:59789"/>
        <dbReference type="ChEBI" id="CHEBI:90510"/>
        <dbReference type="ChEBI" id="CHEBI:90511"/>
        <dbReference type="EC" id="2.1.1.100"/>
    </reaction>
</comment>
<comment type="function">
    <text evidence="11">Catalyzes the post-translational methylation of isoprenylated C-terminal cysteine residues.</text>
</comment>
<evidence type="ECO:0000256" key="1">
    <source>
        <dbReference type="ARBA" id="ARBA00001450"/>
    </source>
</evidence>
<evidence type="ECO:0000256" key="13">
    <source>
        <dbReference type="RuleBase" id="RU362022"/>
    </source>
</evidence>
<keyword evidence="10 13" id="KW-0472">Membrane</keyword>
<dbReference type="AlphaFoldDB" id="A0A1S0TSY8"/>
<organism evidence="14">
    <name type="scientific">Loa loa</name>
    <name type="common">Eye worm</name>
    <name type="synonym">Filaria loa</name>
    <dbReference type="NCBI Taxonomy" id="7209"/>
    <lineage>
        <taxon>Eukaryota</taxon>
        <taxon>Metazoa</taxon>
        <taxon>Ecdysozoa</taxon>
        <taxon>Nematoda</taxon>
        <taxon>Chromadorea</taxon>
        <taxon>Rhabditida</taxon>
        <taxon>Spirurina</taxon>
        <taxon>Spiruromorpha</taxon>
        <taxon>Filarioidea</taxon>
        <taxon>Onchocercidae</taxon>
        <taxon>Loa</taxon>
    </lineage>
</organism>